<comment type="caution">
    <text evidence="2">The sequence shown here is derived from an EMBL/GenBank/DDBJ whole genome shotgun (WGS) entry which is preliminary data.</text>
</comment>
<dbReference type="OrthoDB" id="7666987at2"/>
<dbReference type="AlphaFoldDB" id="A0A2M9G6B9"/>
<proteinExistence type="predicted"/>
<dbReference type="InterPro" id="IPR011200">
    <property type="entry name" value="UCP012608"/>
</dbReference>
<gene>
    <name evidence="2" type="ORF">CVT23_03305</name>
</gene>
<reference evidence="2 3" key="1">
    <citation type="submission" date="2017-11" db="EMBL/GenBank/DDBJ databases">
        <title>Draft genome sequence of Rhizobiales bacterium SY3-13.</title>
        <authorList>
            <person name="Sun C."/>
        </authorList>
    </citation>
    <scope>NUCLEOTIDE SEQUENCE [LARGE SCALE GENOMIC DNA]</scope>
    <source>
        <strain evidence="2 3">SY3-13</strain>
    </source>
</reference>
<organism evidence="2 3">
    <name type="scientific">Minwuia thermotolerans</name>
    <dbReference type="NCBI Taxonomy" id="2056226"/>
    <lineage>
        <taxon>Bacteria</taxon>
        <taxon>Pseudomonadati</taxon>
        <taxon>Pseudomonadota</taxon>
        <taxon>Alphaproteobacteria</taxon>
        <taxon>Minwuiales</taxon>
        <taxon>Minwuiaceae</taxon>
        <taxon>Minwuia</taxon>
    </lineage>
</organism>
<evidence type="ECO:0000313" key="3">
    <source>
        <dbReference type="Proteomes" id="UP000229498"/>
    </source>
</evidence>
<dbReference type="EMBL" id="PHIG01000007">
    <property type="protein sequence ID" value="PJK31265.1"/>
    <property type="molecule type" value="Genomic_DNA"/>
</dbReference>
<dbReference type="Proteomes" id="UP000229498">
    <property type="component" value="Unassembled WGS sequence"/>
</dbReference>
<accession>A0A2M9G6B9</accession>
<feature type="compositionally biased region" description="Basic residues" evidence="1">
    <location>
        <begin position="1"/>
        <end position="12"/>
    </location>
</feature>
<evidence type="ECO:0000313" key="2">
    <source>
        <dbReference type="EMBL" id="PJK31265.1"/>
    </source>
</evidence>
<dbReference type="Pfam" id="PF10094">
    <property type="entry name" value="DUF2332"/>
    <property type="match status" value="1"/>
</dbReference>
<name>A0A2M9G6B9_9PROT</name>
<protein>
    <submittedName>
        <fullName evidence="2">DUF2332 domain-containing protein</fullName>
    </submittedName>
</protein>
<feature type="region of interest" description="Disordered" evidence="1">
    <location>
        <begin position="1"/>
        <end position="22"/>
    </location>
</feature>
<sequence length="412" mass="45943">MEGKPVRLRSKARSNGPRGRCQDGYVRRRKKIRCRLPRAARQARPRSRTIPLEGNLGELARRHFERQGEACGRLGSPFMARLLPLAAARLTPETDFGRAVLDWPDERMFEDALSLRFAGALHALVLSGRAPELAERYPPRAAAEAGDDDALWAAVEAAMTGYGDFLGEFLRHPPQTNETARAAALMLGFQDAARRGGRPLHMLEIGASAGLNQNWDRFRYDLGGAGWGPADSAVRLAPEWRGPPPDLGPVEIAASFACDLRPLDVRDPAQMLRLRAYVWPDQQPRLQRLDGAIEIAKARATRVARADAVDWIGASLQRRPKDRTTVIFHSIFWQYLPHESQQALRSAIEVTGDLAEADAPLAWVRMEPWREDPWKAALYVNLWPGGETRVLAHCDYHGRWIEPLEEATGAAA</sequence>
<evidence type="ECO:0000256" key="1">
    <source>
        <dbReference type="SAM" id="MobiDB-lite"/>
    </source>
</evidence>
<keyword evidence="3" id="KW-1185">Reference proteome</keyword>